<evidence type="ECO:0000313" key="2">
    <source>
        <dbReference type="Proteomes" id="UP001057402"/>
    </source>
</evidence>
<reference evidence="2" key="1">
    <citation type="journal article" date="2023" name="Front. Plant Sci.">
        <title>Chromosomal-level genome assembly of Melastoma candidum provides insights into trichome evolution.</title>
        <authorList>
            <person name="Zhong Y."/>
            <person name="Wu W."/>
            <person name="Sun C."/>
            <person name="Zou P."/>
            <person name="Liu Y."/>
            <person name="Dai S."/>
            <person name="Zhou R."/>
        </authorList>
    </citation>
    <scope>NUCLEOTIDE SEQUENCE [LARGE SCALE GENOMIC DNA]</scope>
</reference>
<keyword evidence="2" id="KW-1185">Reference proteome</keyword>
<dbReference type="EMBL" id="CM042881">
    <property type="protein sequence ID" value="KAI4384555.1"/>
    <property type="molecule type" value="Genomic_DNA"/>
</dbReference>
<comment type="caution">
    <text evidence="1">The sequence shown here is derived from an EMBL/GenBank/DDBJ whole genome shotgun (WGS) entry which is preliminary data.</text>
</comment>
<protein>
    <submittedName>
        <fullName evidence="1">Uncharacterized protein</fullName>
    </submittedName>
</protein>
<name>A0ACB9RZL2_9MYRT</name>
<evidence type="ECO:0000313" key="1">
    <source>
        <dbReference type="EMBL" id="KAI4384555.1"/>
    </source>
</evidence>
<dbReference type="Proteomes" id="UP001057402">
    <property type="component" value="Chromosome 2"/>
</dbReference>
<proteinExistence type="predicted"/>
<organism evidence="1 2">
    <name type="scientific">Melastoma candidum</name>
    <dbReference type="NCBI Taxonomy" id="119954"/>
    <lineage>
        <taxon>Eukaryota</taxon>
        <taxon>Viridiplantae</taxon>
        <taxon>Streptophyta</taxon>
        <taxon>Embryophyta</taxon>
        <taxon>Tracheophyta</taxon>
        <taxon>Spermatophyta</taxon>
        <taxon>Magnoliopsida</taxon>
        <taxon>eudicotyledons</taxon>
        <taxon>Gunneridae</taxon>
        <taxon>Pentapetalae</taxon>
        <taxon>rosids</taxon>
        <taxon>malvids</taxon>
        <taxon>Myrtales</taxon>
        <taxon>Melastomataceae</taxon>
        <taxon>Melastomatoideae</taxon>
        <taxon>Melastomateae</taxon>
        <taxon>Melastoma</taxon>
    </lineage>
</organism>
<sequence length="292" mass="32768">MVHYPKDARRERSEGRLHTVDSGRITGVWVNQRYVFLLKSEATIEIFAMVMLAALMKFIATAFAGYFLCDILFKDSLLLGLMRNIKGPYDMLLLNHCILIQAIDRHAFTVLALSNILLTAMVTPWIDIFYNPHMRVSVATGKNSASFLNTPSNVELRVLCCIETEKNVPSIISLLEATNPTKASPVCAYVVHLNELVALAPPVMLPYYGKTGQVASKGSSSIMHAFENYSKNSRGLVSVRQYTVVAAHKSMHEYVCRLALQEFIPLVIIPFQANQYTDTIEMTTMRIVNNNM</sequence>
<accession>A0ACB9RZL2</accession>
<gene>
    <name evidence="1" type="ORF">MLD38_002695</name>
</gene>